<accession>R7VB49</accession>
<evidence type="ECO:0000313" key="5">
    <source>
        <dbReference type="EnsemblMetazoa" id="CapteP198732"/>
    </source>
</evidence>
<feature type="chain" id="PRO_5008788868" description="TGF-beta propeptide domain-containing protein" evidence="2">
    <location>
        <begin position="18"/>
        <end position="276"/>
    </location>
</feature>
<dbReference type="STRING" id="283909.R7VB49"/>
<proteinExistence type="predicted"/>
<sequence>MQLVIFFVALILPLVAGFYSPKVLTEGSEEDSDGKPQQPDNLLDLFAGRNGARDVTAELLRKRKQDSKATNHLPSQVQDLLKNAYSSPGLQGDVLYTARKQSSIRFSLEHYDGMAASDIVIAHLHLYQIQPKKPIRQKKRKSDAPDESKEQQAKVSVHEITKKGKKLTSVTRVLDSRIVSLYDSGWMSFDITVAVKAWLENPSANKGLEVWIESVAPGKFASRVARKNFLFWYFVMLGDPGDRLDQRIWKRLGVASCSAYIGLRPRSALSAMSPIE</sequence>
<evidence type="ECO:0000256" key="2">
    <source>
        <dbReference type="SAM" id="SignalP"/>
    </source>
</evidence>
<dbReference type="InterPro" id="IPR001111">
    <property type="entry name" value="TGF-b_propeptide"/>
</dbReference>
<reference evidence="4 6" key="2">
    <citation type="journal article" date="2013" name="Nature">
        <title>Insights into bilaterian evolution from three spiralian genomes.</title>
        <authorList>
            <person name="Simakov O."/>
            <person name="Marletaz F."/>
            <person name="Cho S.J."/>
            <person name="Edsinger-Gonzales E."/>
            <person name="Havlak P."/>
            <person name="Hellsten U."/>
            <person name="Kuo D.H."/>
            <person name="Larsson T."/>
            <person name="Lv J."/>
            <person name="Arendt D."/>
            <person name="Savage R."/>
            <person name="Osoegawa K."/>
            <person name="de Jong P."/>
            <person name="Grimwood J."/>
            <person name="Chapman J.A."/>
            <person name="Shapiro H."/>
            <person name="Aerts A."/>
            <person name="Otillar R.P."/>
            <person name="Terry A.Y."/>
            <person name="Boore J.L."/>
            <person name="Grigoriev I.V."/>
            <person name="Lindberg D.R."/>
            <person name="Seaver E.C."/>
            <person name="Weisblat D.A."/>
            <person name="Putnam N.H."/>
            <person name="Rokhsar D.S."/>
        </authorList>
    </citation>
    <scope>NUCLEOTIDE SEQUENCE</scope>
    <source>
        <strain evidence="4 6">I ESC-2004</strain>
    </source>
</reference>
<protein>
    <recommendedName>
        <fullName evidence="3">TGF-beta propeptide domain-containing protein</fullName>
    </recommendedName>
</protein>
<evidence type="ECO:0000256" key="1">
    <source>
        <dbReference type="SAM" id="MobiDB-lite"/>
    </source>
</evidence>
<keyword evidence="2" id="KW-0732">Signal</keyword>
<dbReference type="Gene3D" id="2.60.120.970">
    <property type="match status" value="1"/>
</dbReference>
<feature type="compositionally biased region" description="Basic and acidic residues" evidence="1">
    <location>
        <begin position="142"/>
        <end position="158"/>
    </location>
</feature>
<dbReference type="Pfam" id="PF00688">
    <property type="entry name" value="TGFb_propeptide"/>
    <property type="match status" value="1"/>
</dbReference>
<feature type="domain" description="TGF-beta propeptide" evidence="3">
    <location>
        <begin position="94"/>
        <end position="214"/>
    </location>
</feature>
<dbReference type="OrthoDB" id="10019514at2759"/>
<dbReference type="Proteomes" id="UP000014760">
    <property type="component" value="Unassembled WGS sequence"/>
</dbReference>
<reference evidence="6" key="1">
    <citation type="submission" date="2012-12" db="EMBL/GenBank/DDBJ databases">
        <authorList>
            <person name="Hellsten U."/>
            <person name="Grimwood J."/>
            <person name="Chapman J.A."/>
            <person name="Shapiro H."/>
            <person name="Aerts A."/>
            <person name="Otillar R.P."/>
            <person name="Terry A.Y."/>
            <person name="Boore J.L."/>
            <person name="Simakov O."/>
            <person name="Marletaz F."/>
            <person name="Cho S.-J."/>
            <person name="Edsinger-Gonzales E."/>
            <person name="Havlak P."/>
            <person name="Kuo D.-H."/>
            <person name="Larsson T."/>
            <person name="Lv J."/>
            <person name="Arendt D."/>
            <person name="Savage R."/>
            <person name="Osoegawa K."/>
            <person name="de Jong P."/>
            <person name="Lindberg D.R."/>
            <person name="Seaver E.C."/>
            <person name="Weisblat D.A."/>
            <person name="Putnam N.H."/>
            <person name="Grigoriev I.V."/>
            <person name="Rokhsar D.S."/>
        </authorList>
    </citation>
    <scope>NUCLEOTIDE SEQUENCE</scope>
    <source>
        <strain evidence="6">I ESC-2004</strain>
    </source>
</reference>
<gene>
    <name evidence="4" type="ORF">CAPTEDRAFT_198732</name>
</gene>
<evidence type="ECO:0000313" key="6">
    <source>
        <dbReference type="Proteomes" id="UP000014760"/>
    </source>
</evidence>
<keyword evidence="6" id="KW-1185">Reference proteome</keyword>
<organism evidence="4">
    <name type="scientific">Capitella teleta</name>
    <name type="common">Polychaete worm</name>
    <dbReference type="NCBI Taxonomy" id="283909"/>
    <lineage>
        <taxon>Eukaryota</taxon>
        <taxon>Metazoa</taxon>
        <taxon>Spiralia</taxon>
        <taxon>Lophotrochozoa</taxon>
        <taxon>Annelida</taxon>
        <taxon>Polychaeta</taxon>
        <taxon>Sedentaria</taxon>
        <taxon>Scolecida</taxon>
        <taxon>Capitellidae</taxon>
        <taxon>Capitella</taxon>
    </lineage>
</organism>
<dbReference type="HOGENOM" id="CLU_1009163_0_0_1"/>
<name>R7VB49_CAPTE</name>
<dbReference type="EMBL" id="AMQN01000791">
    <property type="status" value="NOT_ANNOTATED_CDS"/>
    <property type="molecule type" value="Genomic_DNA"/>
</dbReference>
<evidence type="ECO:0000313" key="4">
    <source>
        <dbReference type="EMBL" id="ELU12930.1"/>
    </source>
</evidence>
<reference evidence="5" key="3">
    <citation type="submission" date="2015-06" db="UniProtKB">
        <authorList>
            <consortium name="EnsemblMetazoa"/>
        </authorList>
    </citation>
    <scope>IDENTIFICATION</scope>
</reference>
<dbReference type="AlphaFoldDB" id="R7VB49"/>
<dbReference type="EnsemblMetazoa" id="CapteT198732">
    <property type="protein sequence ID" value="CapteP198732"/>
    <property type="gene ID" value="CapteG198732"/>
</dbReference>
<dbReference type="EMBL" id="KB295623">
    <property type="protein sequence ID" value="ELU12930.1"/>
    <property type="molecule type" value="Genomic_DNA"/>
</dbReference>
<feature type="region of interest" description="Disordered" evidence="1">
    <location>
        <begin position="132"/>
        <end position="158"/>
    </location>
</feature>
<feature type="signal peptide" evidence="2">
    <location>
        <begin position="1"/>
        <end position="17"/>
    </location>
</feature>
<evidence type="ECO:0000259" key="3">
    <source>
        <dbReference type="Pfam" id="PF00688"/>
    </source>
</evidence>